<keyword evidence="2" id="KW-1185">Reference proteome</keyword>
<protein>
    <submittedName>
        <fullName evidence="1">Uncharacterized protein</fullName>
    </submittedName>
</protein>
<dbReference type="Proteomes" id="UP001470288">
    <property type="component" value="Unassembled WGS sequence"/>
</dbReference>
<sequence length="112" mass="12993">MTPFDEAILPGELKMFKAFLPFLPANLQKMCAIYIKWMELKATIDYYDQHPPVQEPADMSHVFRHLKGILPPEEQASMEQLADMMENMDLYRSMFESFSAPTSSDQKRGDNE</sequence>
<gene>
    <name evidence="1" type="ORF">WMO62_02895</name>
</gene>
<proteinExistence type="predicted"/>
<evidence type="ECO:0000313" key="2">
    <source>
        <dbReference type="Proteomes" id="UP001470288"/>
    </source>
</evidence>
<evidence type="ECO:0000313" key="1">
    <source>
        <dbReference type="EMBL" id="MEQ2577789.1"/>
    </source>
</evidence>
<accession>A0ABV1HXZ2</accession>
<name>A0ABV1HXZ2_9FIRM</name>
<dbReference type="EMBL" id="JBBMFC010000004">
    <property type="protein sequence ID" value="MEQ2577789.1"/>
    <property type="molecule type" value="Genomic_DNA"/>
</dbReference>
<dbReference type="RefSeq" id="WP_117496317.1">
    <property type="nucleotide sequence ID" value="NZ_JBBMFC010000004.1"/>
</dbReference>
<organism evidence="1 2">
    <name type="scientific">Hominiventricola aquisgranensis</name>
    <dbReference type="NCBI Taxonomy" id="3133164"/>
    <lineage>
        <taxon>Bacteria</taxon>
        <taxon>Bacillati</taxon>
        <taxon>Bacillota</taxon>
        <taxon>Clostridia</taxon>
        <taxon>Lachnospirales</taxon>
        <taxon>Lachnospiraceae</taxon>
        <taxon>Hominiventricola</taxon>
    </lineage>
</organism>
<comment type="caution">
    <text evidence="1">The sequence shown here is derived from an EMBL/GenBank/DDBJ whole genome shotgun (WGS) entry which is preliminary data.</text>
</comment>
<reference evidence="1 2" key="1">
    <citation type="submission" date="2024-03" db="EMBL/GenBank/DDBJ databases">
        <title>Human intestinal bacterial collection.</title>
        <authorList>
            <person name="Pauvert C."/>
            <person name="Hitch T.C.A."/>
            <person name="Clavel T."/>
        </authorList>
    </citation>
    <scope>NUCLEOTIDE SEQUENCE [LARGE SCALE GENOMIC DNA]</scope>
    <source>
        <strain evidence="1 2">CLA-AA-H78B</strain>
    </source>
</reference>